<dbReference type="InterPro" id="IPR043128">
    <property type="entry name" value="Rev_trsase/Diguanyl_cyclase"/>
</dbReference>
<keyword evidence="4" id="KW-1185">Reference proteome</keyword>
<evidence type="ECO:0000259" key="2">
    <source>
        <dbReference type="PROSITE" id="PS50887"/>
    </source>
</evidence>
<dbReference type="KEGG" id="dmt:DESME_08410"/>
<evidence type="ECO:0000256" key="1">
    <source>
        <dbReference type="SAM" id="Phobius"/>
    </source>
</evidence>
<keyword evidence="1" id="KW-0812">Transmembrane</keyword>
<dbReference type="STRING" id="871968.DESME_08410"/>
<feature type="transmembrane region" description="Helical" evidence="1">
    <location>
        <begin position="28"/>
        <end position="47"/>
    </location>
</feature>
<accession>W0E8K5</accession>
<dbReference type="EMBL" id="CP007032">
    <property type="protein sequence ID" value="AHF07092.1"/>
    <property type="molecule type" value="Genomic_DNA"/>
</dbReference>
<dbReference type="eggNOG" id="COG3706">
    <property type="taxonomic scope" value="Bacteria"/>
</dbReference>
<dbReference type="Proteomes" id="UP000010847">
    <property type="component" value="Chromosome"/>
</dbReference>
<evidence type="ECO:0000313" key="3">
    <source>
        <dbReference type="EMBL" id="AHF07092.1"/>
    </source>
</evidence>
<gene>
    <name evidence="3" type="ORF">DESME_08410</name>
</gene>
<dbReference type="SUPFAM" id="SSF55073">
    <property type="entry name" value="Nucleotide cyclase"/>
    <property type="match status" value="1"/>
</dbReference>
<dbReference type="FunFam" id="3.30.70.270:FF:000001">
    <property type="entry name" value="Diguanylate cyclase domain protein"/>
    <property type="match status" value="1"/>
</dbReference>
<sequence length="235" mass="26350">MLPLLGVGLGIIGYLLNHYVPREYEFKAWVGVILILIINGILLGQVLKSLALNATMDPLTGLGNKGLFYYFLKYQIQKCKKGTQLKEPNYLFSLAMIDIDNFKALNDTYGHLAGDSVLKNIARIFERNVRSSDAIIRWGGEEFAIVLPGTEDEGALVFLERIREIIANYNFGPEVQSQKVTVSVGVVSSRNLEHIKDENEIIDDIVQRADQALYHAKKTKNCVVGYELILKSDQS</sequence>
<dbReference type="PROSITE" id="PS50887">
    <property type="entry name" value="GGDEF"/>
    <property type="match status" value="1"/>
</dbReference>
<dbReference type="GO" id="GO:0052621">
    <property type="term" value="F:diguanylate cyclase activity"/>
    <property type="evidence" value="ECO:0007669"/>
    <property type="project" value="TreeGrafter"/>
</dbReference>
<keyword evidence="1" id="KW-0472">Membrane</keyword>
<protein>
    <submittedName>
        <fullName evidence="3">Diguanylate cyclase</fullName>
    </submittedName>
</protein>
<feature type="domain" description="GGDEF" evidence="2">
    <location>
        <begin position="90"/>
        <end position="228"/>
    </location>
</feature>
<reference evidence="3 4" key="1">
    <citation type="submission" date="2013-12" db="EMBL/GenBank/DDBJ databases">
        <authorList>
            <consortium name="DOE Joint Genome Institute"/>
            <person name="Smidt H."/>
            <person name="Huntemann M."/>
            <person name="Han J."/>
            <person name="Chen A."/>
            <person name="Kyrpides N."/>
            <person name="Mavromatis K."/>
            <person name="Markowitz V."/>
            <person name="Palaniappan K."/>
            <person name="Ivanova N."/>
            <person name="Schaumberg A."/>
            <person name="Pati A."/>
            <person name="Liolios K."/>
            <person name="Nordberg H.P."/>
            <person name="Cantor M.N."/>
            <person name="Hua S.X."/>
            <person name="Woyke T."/>
        </authorList>
    </citation>
    <scope>NUCLEOTIDE SEQUENCE [LARGE SCALE GENOMIC DNA]</scope>
    <source>
        <strain evidence="4">DSM 15288</strain>
    </source>
</reference>
<organism evidence="3 4">
    <name type="scientific">Desulfitobacterium metallireducens DSM 15288</name>
    <dbReference type="NCBI Taxonomy" id="871968"/>
    <lineage>
        <taxon>Bacteria</taxon>
        <taxon>Bacillati</taxon>
        <taxon>Bacillota</taxon>
        <taxon>Clostridia</taxon>
        <taxon>Eubacteriales</taxon>
        <taxon>Desulfitobacteriaceae</taxon>
        <taxon>Desulfitobacterium</taxon>
    </lineage>
</organism>
<dbReference type="NCBIfam" id="TIGR00254">
    <property type="entry name" value="GGDEF"/>
    <property type="match status" value="1"/>
</dbReference>
<dbReference type="PANTHER" id="PTHR45138:SF9">
    <property type="entry name" value="DIGUANYLATE CYCLASE DGCM-RELATED"/>
    <property type="match status" value="1"/>
</dbReference>
<dbReference type="AlphaFoldDB" id="W0E8K5"/>
<proteinExistence type="predicted"/>
<keyword evidence="1" id="KW-1133">Transmembrane helix</keyword>
<dbReference type="InterPro" id="IPR029787">
    <property type="entry name" value="Nucleotide_cyclase"/>
</dbReference>
<dbReference type="InterPro" id="IPR050469">
    <property type="entry name" value="Diguanylate_Cyclase"/>
</dbReference>
<name>W0E8K5_9FIRM</name>
<evidence type="ECO:0000313" key="4">
    <source>
        <dbReference type="Proteomes" id="UP000010847"/>
    </source>
</evidence>
<dbReference type="SMART" id="SM00267">
    <property type="entry name" value="GGDEF"/>
    <property type="match status" value="1"/>
</dbReference>
<dbReference type="PANTHER" id="PTHR45138">
    <property type="entry name" value="REGULATORY COMPONENTS OF SENSORY TRANSDUCTION SYSTEM"/>
    <property type="match status" value="1"/>
</dbReference>
<dbReference type="Pfam" id="PF00990">
    <property type="entry name" value="GGDEF"/>
    <property type="match status" value="1"/>
</dbReference>
<dbReference type="Gene3D" id="3.30.70.270">
    <property type="match status" value="1"/>
</dbReference>
<dbReference type="CDD" id="cd01949">
    <property type="entry name" value="GGDEF"/>
    <property type="match status" value="1"/>
</dbReference>
<dbReference type="InterPro" id="IPR000160">
    <property type="entry name" value="GGDEF_dom"/>
</dbReference>
<dbReference type="HOGENOM" id="CLU_000445_11_16_9"/>